<proteinExistence type="predicted"/>
<feature type="compositionally biased region" description="Acidic residues" evidence="1">
    <location>
        <begin position="134"/>
        <end position="145"/>
    </location>
</feature>
<evidence type="ECO:0000313" key="3">
    <source>
        <dbReference type="Proteomes" id="UP000037023"/>
    </source>
</evidence>
<feature type="region of interest" description="Disordered" evidence="1">
    <location>
        <begin position="131"/>
        <end position="151"/>
    </location>
</feature>
<evidence type="ECO:0000313" key="2">
    <source>
        <dbReference type="EMBL" id="KOG29018.1"/>
    </source>
</evidence>
<dbReference type="Gene3D" id="2.60.34.30">
    <property type="entry name" value="Competence, DNA-entry nuclease inhibitor, ComJ"/>
    <property type="match status" value="1"/>
</dbReference>
<gene>
    <name evidence="2" type="ORF">ADK34_13475</name>
</gene>
<dbReference type="InterPro" id="IPR038691">
    <property type="entry name" value="ComJ_sf"/>
</dbReference>
<dbReference type="Proteomes" id="UP000037023">
    <property type="component" value="Unassembled WGS sequence"/>
</dbReference>
<name>A0A0L8KSU7_STRVR</name>
<comment type="caution">
    <text evidence="2">The sequence shown here is derived from an EMBL/GenBank/DDBJ whole genome shotgun (WGS) entry which is preliminary data.</text>
</comment>
<sequence>MSSNDDGLVVTDLELFADYFQIHLLDDESEGDLSDVWTEQAVRDGLGVTEDALAIGTDVNMTVAVSVHVLAQQPDDDRDDFDHVVEASLNLASGRLVVLSCTDHLPDAARFDMPTGWTRIRASRRNLAAAAFPDPDDEDEPEDTEEIRLQAWPAPYSQPHIIKRWTRPAA</sequence>
<evidence type="ECO:0000256" key="1">
    <source>
        <dbReference type="SAM" id="MobiDB-lite"/>
    </source>
</evidence>
<protein>
    <submittedName>
        <fullName evidence="2">Uncharacterized protein</fullName>
    </submittedName>
</protein>
<dbReference type="AlphaFoldDB" id="A0A0L8KSU7"/>
<accession>A0A0L8KSU7</accession>
<dbReference type="EMBL" id="LGUP01000108">
    <property type="protein sequence ID" value="KOG29018.1"/>
    <property type="molecule type" value="Genomic_DNA"/>
</dbReference>
<organism evidence="2 3">
    <name type="scientific">Streptomyces viridochromogenes</name>
    <dbReference type="NCBI Taxonomy" id="1938"/>
    <lineage>
        <taxon>Bacteria</taxon>
        <taxon>Bacillati</taxon>
        <taxon>Actinomycetota</taxon>
        <taxon>Actinomycetes</taxon>
        <taxon>Kitasatosporales</taxon>
        <taxon>Streptomycetaceae</taxon>
        <taxon>Streptomyces</taxon>
    </lineage>
</organism>
<reference evidence="2 3" key="1">
    <citation type="submission" date="2015-06" db="EMBL/GenBank/DDBJ databases">
        <authorList>
            <person name="Hoefler B.C."/>
            <person name="Straight P.D."/>
        </authorList>
    </citation>
    <scope>NUCLEOTIDE SEQUENCE [LARGE SCALE GENOMIC DNA]</scope>
    <source>
        <strain evidence="2 3">NRRL 3427</strain>
    </source>
</reference>
<dbReference type="PATRIC" id="fig|1938.6.peg.2921"/>
<dbReference type="OrthoDB" id="280156at2"/>